<keyword evidence="2" id="KW-0677">Repeat</keyword>
<proteinExistence type="predicted"/>
<sequence length="430" mass="44847">VSAGDGEARIWNVRTGGRAGGFTGIGDELTGIALSPSGRLLAVVSGTELKIWDMTTGEPTGETLTVRGRGVDGISQVAFGRSEDLVLVSRGEGLMVWNRRTGGEAAPFTAGMGFDTSPDGTGLAVADLGGNVTVTTLKDRRKVSLGQPCTCVRRVAYSPDGKVIAVRTGALVRLHDASTGADLQRSFTGADVQRSFDEGDADTLVFSPDGRFLASVSERAIRLWRVADGALLFTHAVAAFRPVAAFDPGGHTLRYLSEDSVISLDIAFATTPAPLEKAGFARAALSSDGRLLASKGEGPGKVGLWDVRGRKSLAALDVGPQDPGGYFEMAFSGDGRRLAVVTGDMAGEIQIWDTGTFEKVTTVTAPRQGNVTAIAVNADGTALAGYVAYPGSPAGDGGEIHLWEVPGGRHRWARKQGYPDGLRFAPDGKA</sequence>
<keyword evidence="1" id="KW-0853">WD repeat</keyword>
<dbReference type="Proteomes" id="UP001597024">
    <property type="component" value="Unassembled WGS sequence"/>
</dbReference>
<dbReference type="SUPFAM" id="SSF82171">
    <property type="entry name" value="DPP6 N-terminal domain-like"/>
    <property type="match status" value="1"/>
</dbReference>
<gene>
    <name evidence="3" type="ORF">ACFQ08_33250</name>
</gene>
<dbReference type="SUPFAM" id="SSF50969">
    <property type="entry name" value="YVTN repeat-like/Quinoprotein amine dehydrogenase"/>
    <property type="match status" value="1"/>
</dbReference>
<dbReference type="InterPro" id="IPR015943">
    <property type="entry name" value="WD40/YVTN_repeat-like_dom_sf"/>
</dbReference>
<comment type="caution">
    <text evidence="3">The sequence shown here is derived from an EMBL/GenBank/DDBJ whole genome shotgun (WGS) entry which is preliminary data.</text>
</comment>
<evidence type="ECO:0000256" key="2">
    <source>
        <dbReference type="ARBA" id="ARBA00022737"/>
    </source>
</evidence>
<dbReference type="PANTHER" id="PTHR22847:SF637">
    <property type="entry name" value="WD REPEAT DOMAIN 5B"/>
    <property type="match status" value="1"/>
</dbReference>
<evidence type="ECO:0000313" key="3">
    <source>
        <dbReference type="EMBL" id="MFD0889428.1"/>
    </source>
</evidence>
<name>A0ABW3E026_9ACTN</name>
<dbReference type="PANTHER" id="PTHR22847">
    <property type="entry name" value="WD40 REPEAT PROTEIN"/>
    <property type="match status" value="1"/>
</dbReference>
<protein>
    <recommendedName>
        <fullName evidence="5">WD40 repeat domain-containing protein</fullName>
    </recommendedName>
</protein>
<dbReference type="SMART" id="SM00320">
    <property type="entry name" value="WD40"/>
    <property type="match status" value="5"/>
</dbReference>
<organism evidence="3 4">
    <name type="scientific">Streptosporangium algeriense</name>
    <dbReference type="NCBI Taxonomy" id="1682748"/>
    <lineage>
        <taxon>Bacteria</taxon>
        <taxon>Bacillati</taxon>
        <taxon>Actinomycetota</taxon>
        <taxon>Actinomycetes</taxon>
        <taxon>Streptosporangiales</taxon>
        <taxon>Streptosporangiaceae</taxon>
        <taxon>Streptosporangium</taxon>
    </lineage>
</organism>
<dbReference type="EMBL" id="JBHTHX010001830">
    <property type="protein sequence ID" value="MFD0889428.1"/>
    <property type="molecule type" value="Genomic_DNA"/>
</dbReference>
<dbReference type="Pfam" id="PF00400">
    <property type="entry name" value="WD40"/>
    <property type="match status" value="1"/>
</dbReference>
<feature type="non-terminal residue" evidence="3">
    <location>
        <position position="430"/>
    </location>
</feature>
<dbReference type="InterPro" id="IPR001680">
    <property type="entry name" value="WD40_rpt"/>
</dbReference>
<keyword evidence="4" id="KW-1185">Reference proteome</keyword>
<evidence type="ECO:0000313" key="4">
    <source>
        <dbReference type="Proteomes" id="UP001597024"/>
    </source>
</evidence>
<reference evidence="4" key="1">
    <citation type="journal article" date="2019" name="Int. J. Syst. Evol. Microbiol.">
        <title>The Global Catalogue of Microorganisms (GCM) 10K type strain sequencing project: providing services to taxonomists for standard genome sequencing and annotation.</title>
        <authorList>
            <consortium name="The Broad Institute Genomics Platform"/>
            <consortium name="The Broad Institute Genome Sequencing Center for Infectious Disease"/>
            <person name="Wu L."/>
            <person name="Ma J."/>
        </authorList>
    </citation>
    <scope>NUCLEOTIDE SEQUENCE [LARGE SCALE GENOMIC DNA]</scope>
    <source>
        <strain evidence="4">CCUG 62974</strain>
    </source>
</reference>
<evidence type="ECO:0008006" key="5">
    <source>
        <dbReference type="Google" id="ProtNLM"/>
    </source>
</evidence>
<evidence type="ECO:0000256" key="1">
    <source>
        <dbReference type="ARBA" id="ARBA00022574"/>
    </source>
</evidence>
<accession>A0ABW3E026</accession>
<dbReference type="Gene3D" id="2.130.10.10">
    <property type="entry name" value="YVTN repeat-like/Quinoprotein amine dehydrogenase"/>
    <property type="match status" value="3"/>
</dbReference>
<feature type="non-terminal residue" evidence="3">
    <location>
        <position position="1"/>
    </location>
</feature>
<dbReference type="InterPro" id="IPR011044">
    <property type="entry name" value="Quino_amine_DH_bsu"/>
</dbReference>